<organism evidence="1">
    <name type="scientific">Florenciella sp. virus SA2</name>
    <dbReference type="NCBI Taxonomy" id="3240092"/>
    <lineage>
        <taxon>Viruses</taxon>
    </lineage>
</organism>
<dbReference type="EMBL" id="PP542043">
    <property type="protein sequence ID" value="XDO01991.1"/>
    <property type="molecule type" value="Genomic_DNA"/>
</dbReference>
<sequence length="151" mass="18050">MEIIFNQPNINNYNIFFKKPIKNQNEKFSYFYKLLYSNNIYSLKYLLINLDITNYTIIQEGYKHKLIGNMTEPFMKCIEKIEYTILNALKNNLKTKKNISINLLNDLKSRGYIYIFNEPPDFDKIYLKISGVWEDNTHIGLVYKICYNTSI</sequence>
<reference evidence="1" key="1">
    <citation type="submission" date="2024-03" db="EMBL/GenBank/DDBJ databases">
        <title>Eukaryotic viruses encode the ribosomal protein eL40.</title>
        <authorList>
            <person name="Thomy J."/>
            <person name="Schvarcz C.R."/>
            <person name="McBeain K.A."/>
            <person name="Edwards K.F."/>
            <person name="Steward G.F."/>
        </authorList>
    </citation>
    <scope>NUCLEOTIDE SEQUENCE</scope>
    <source>
        <strain evidence="1">FloV-SA2</strain>
    </source>
</reference>
<protein>
    <submittedName>
        <fullName evidence="1">Uncharacterized protein</fullName>
    </submittedName>
</protein>
<evidence type="ECO:0000313" key="1">
    <source>
        <dbReference type="EMBL" id="XDO01991.1"/>
    </source>
</evidence>
<proteinExistence type="predicted"/>
<accession>A0AB39JF35</accession>
<name>A0AB39JF35_9VIRU</name>
<gene>
    <name evidence="1" type="ORF">FloV-SA2_00172</name>
</gene>